<dbReference type="Pfam" id="PF13561">
    <property type="entry name" value="adh_short_C2"/>
    <property type="match status" value="2"/>
</dbReference>
<dbReference type="HOGENOM" id="CLU_010194_42_1_4"/>
<protein>
    <submittedName>
        <fullName evidence="2">Short-chain dehydrogenase/reductase SDR</fullName>
    </submittedName>
</protein>
<sequence>MDKEVVVVIGAGGIGLAIARRQGFGKNVLLADFNEKTLMSAAESMRNSAYAVETHVVDVSSRASVQALASAAAALGRVVQVINTAGLSPNMAPVARVLEVDLYGSAVVFDEFEKVIAQGGAGLIVSSMAAHMMPALPPEQNHALAYTPTDELLALPLLQPDAVPNTLVAYMLAKRANNLRVQASAMTWGARGARVNSLSPGIIVTPLALHELNSEIGDIYRAMVAASPTRRMASPDEVAVAASFLLGPDAGFITGSDLLIDGGVIAAMRAGKLPTLG</sequence>
<dbReference type="InterPro" id="IPR002347">
    <property type="entry name" value="SDR_fam"/>
</dbReference>
<dbReference type="NCBIfam" id="NF005395">
    <property type="entry name" value="PRK06940.1"/>
    <property type="match status" value="1"/>
</dbReference>
<dbReference type="PANTHER" id="PTHR42760">
    <property type="entry name" value="SHORT-CHAIN DEHYDROGENASES/REDUCTASES FAMILY MEMBER"/>
    <property type="match status" value="1"/>
</dbReference>
<dbReference type="EMBL" id="CP002217">
    <property type="protein sequence ID" value="ADN56666.1"/>
    <property type="molecule type" value="Genomic_DNA"/>
</dbReference>
<gene>
    <name evidence="2" type="ordered locus">BC1003_0669</name>
</gene>
<comment type="similarity">
    <text evidence="1">Belongs to the short-chain dehydrogenases/reductases (SDR) family.</text>
</comment>
<evidence type="ECO:0000313" key="2">
    <source>
        <dbReference type="EMBL" id="ADN56666.1"/>
    </source>
</evidence>
<organism evidence="2">
    <name type="scientific">Burkholderia sp. (strain CCGE1003)</name>
    <dbReference type="NCBI Taxonomy" id="640512"/>
    <lineage>
        <taxon>Bacteria</taxon>
        <taxon>Pseudomonadati</taxon>
        <taxon>Pseudomonadota</taxon>
        <taxon>Betaproteobacteria</taxon>
        <taxon>Burkholderiales</taxon>
        <taxon>Burkholderiaceae</taxon>
        <taxon>Burkholderia</taxon>
    </lineage>
</organism>
<evidence type="ECO:0000256" key="1">
    <source>
        <dbReference type="ARBA" id="ARBA00006484"/>
    </source>
</evidence>
<accession>E1T9M0</accession>
<dbReference type="GO" id="GO:0016616">
    <property type="term" value="F:oxidoreductase activity, acting on the CH-OH group of donors, NAD or NADP as acceptor"/>
    <property type="evidence" value="ECO:0007669"/>
    <property type="project" value="TreeGrafter"/>
</dbReference>
<dbReference type="KEGG" id="bgf:BC1003_0669"/>
<dbReference type="SUPFAM" id="SSF51735">
    <property type="entry name" value="NAD(P)-binding Rossmann-fold domains"/>
    <property type="match status" value="1"/>
</dbReference>
<dbReference type="AlphaFoldDB" id="E1T9M0"/>
<dbReference type="Gene3D" id="3.40.50.720">
    <property type="entry name" value="NAD(P)-binding Rossmann-like Domain"/>
    <property type="match status" value="1"/>
</dbReference>
<proteinExistence type="inferred from homology"/>
<dbReference type="eggNOG" id="COG1028">
    <property type="taxonomic scope" value="Bacteria"/>
</dbReference>
<name>E1T9M0_BURSG</name>
<dbReference type="InterPro" id="IPR036291">
    <property type="entry name" value="NAD(P)-bd_dom_sf"/>
</dbReference>
<dbReference type="PRINTS" id="PR00081">
    <property type="entry name" value="GDHRDH"/>
</dbReference>
<dbReference type="OrthoDB" id="9806974at2"/>
<reference evidence="2" key="1">
    <citation type="submission" date="2010-09" db="EMBL/GenBank/DDBJ databases">
        <title>Complete sequence of chromosome1 of Burkholderia sp. CCGE1003.</title>
        <authorList>
            <consortium name="US DOE Joint Genome Institute"/>
            <person name="Lucas S."/>
            <person name="Copeland A."/>
            <person name="Lapidus A."/>
            <person name="Cheng J.-F."/>
            <person name="Bruce D."/>
            <person name="Goodwin L."/>
            <person name="Pitluck S."/>
            <person name="Daligault H."/>
            <person name="Davenport K."/>
            <person name="Detter J.C."/>
            <person name="Han C."/>
            <person name="Tapia R."/>
            <person name="Land M."/>
            <person name="Hauser L."/>
            <person name="Jeffries C."/>
            <person name="Kyrpides N."/>
            <person name="Ivanova N."/>
            <person name="Ovchinnikova G."/>
            <person name="Martinez-Romero E."/>
            <person name="Rogel M.A."/>
            <person name="Auchtung J."/>
            <person name="Tiedje J.M."/>
            <person name="Woyke T."/>
        </authorList>
    </citation>
    <scope>NUCLEOTIDE SEQUENCE</scope>
    <source>
        <strain evidence="2">CCGE1003</strain>
    </source>
</reference>
<dbReference type="STRING" id="640512.BC1003_0669"/>